<dbReference type="CDD" id="cd08255">
    <property type="entry name" value="2-desacetyl-2-hydroxyethyl_bacteriochlorophyllide_like"/>
    <property type="match status" value="1"/>
</dbReference>
<evidence type="ECO:0000256" key="4">
    <source>
        <dbReference type="ARBA" id="ARBA00022833"/>
    </source>
</evidence>
<dbReference type="AlphaFoldDB" id="A0A1G6CVC6"/>
<dbReference type="InterPro" id="IPR013154">
    <property type="entry name" value="ADH-like_N"/>
</dbReference>
<evidence type="ECO:0000259" key="6">
    <source>
        <dbReference type="SMART" id="SM00829"/>
    </source>
</evidence>
<dbReference type="InterPro" id="IPR036291">
    <property type="entry name" value="NAD(P)-bd_dom_sf"/>
</dbReference>
<dbReference type="InterPro" id="IPR000683">
    <property type="entry name" value="Gfo/Idh/MocA-like_OxRdtase_N"/>
</dbReference>
<keyword evidence="4" id="KW-0862">Zinc</keyword>
<organism evidence="7 8">
    <name type="scientific">Bauldia litoralis</name>
    <dbReference type="NCBI Taxonomy" id="665467"/>
    <lineage>
        <taxon>Bacteria</taxon>
        <taxon>Pseudomonadati</taxon>
        <taxon>Pseudomonadota</taxon>
        <taxon>Alphaproteobacteria</taxon>
        <taxon>Hyphomicrobiales</taxon>
        <taxon>Kaistiaceae</taxon>
        <taxon>Bauldia</taxon>
    </lineage>
</organism>
<dbReference type="GO" id="GO:0016491">
    <property type="term" value="F:oxidoreductase activity"/>
    <property type="evidence" value="ECO:0007669"/>
    <property type="project" value="UniProtKB-KW"/>
</dbReference>
<dbReference type="Gene3D" id="3.40.50.720">
    <property type="entry name" value="NAD(P)-binding Rossmann-like Domain"/>
    <property type="match status" value="2"/>
</dbReference>
<dbReference type="Pfam" id="PF02894">
    <property type="entry name" value="GFO_IDH_MocA_C"/>
    <property type="match status" value="1"/>
</dbReference>
<keyword evidence="8" id="KW-1185">Reference proteome</keyword>
<keyword evidence="3" id="KW-0479">Metal-binding</keyword>
<feature type="domain" description="Enoyl reductase (ER)" evidence="6">
    <location>
        <begin position="49"/>
        <end position="360"/>
    </location>
</feature>
<dbReference type="InterPro" id="IPR013149">
    <property type="entry name" value="ADH-like_C"/>
</dbReference>
<dbReference type="InterPro" id="IPR011032">
    <property type="entry name" value="GroES-like_sf"/>
</dbReference>
<evidence type="ECO:0000313" key="7">
    <source>
        <dbReference type="EMBL" id="SDB36794.1"/>
    </source>
</evidence>
<dbReference type="SUPFAM" id="SSF51735">
    <property type="entry name" value="NAD(P)-binding Rossmann-fold domains"/>
    <property type="match status" value="2"/>
</dbReference>
<comment type="similarity">
    <text evidence="2">Belongs to the zinc-containing alcohol dehydrogenase family.</text>
</comment>
<dbReference type="EMBL" id="FMXQ01000005">
    <property type="protein sequence ID" value="SDB36794.1"/>
    <property type="molecule type" value="Genomic_DNA"/>
</dbReference>
<evidence type="ECO:0000256" key="1">
    <source>
        <dbReference type="ARBA" id="ARBA00001947"/>
    </source>
</evidence>
<protein>
    <submittedName>
        <fullName evidence="7">Threonine dehydrogenase</fullName>
    </submittedName>
</protein>
<name>A0A1G6CVC6_9HYPH</name>
<dbReference type="RefSeq" id="WP_090877047.1">
    <property type="nucleotide sequence ID" value="NZ_FMXQ01000005.1"/>
</dbReference>
<evidence type="ECO:0000256" key="2">
    <source>
        <dbReference type="ARBA" id="ARBA00008072"/>
    </source>
</evidence>
<dbReference type="Gene3D" id="3.90.180.10">
    <property type="entry name" value="Medium-chain alcohol dehydrogenases, catalytic domain"/>
    <property type="match status" value="2"/>
</dbReference>
<dbReference type="SMART" id="SM00829">
    <property type="entry name" value="PKS_ER"/>
    <property type="match status" value="1"/>
</dbReference>
<dbReference type="Gene3D" id="3.30.360.10">
    <property type="entry name" value="Dihydrodipicolinate Reductase, domain 2"/>
    <property type="match status" value="1"/>
</dbReference>
<dbReference type="Pfam" id="PF08240">
    <property type="entry name" value="ADH_N"/>
    <property type="match status" value="1"/>
</dbReference>
<dbReference type="GO" id="GO:0000166">
    <property type="term" value="F:nucleotide binding"/>
    <property type="evidence" value="ECO:0007669"/>
    <property type="project" value="InterPro"/>
</dbReference>
<dbReference type="SUPFAM" id="SSF50129">
    <property type="entry name" value="GroES-like"/>
    <property type="match status" value="1"/>
</dbReference>
<dbReference type="Pfam" id="PF01408">
    <property type="entry name" value="GFO_IDH_MocA"/>
    <property type="match status" value="1"/>
</dbReference>
<dbReference type="SUPFAM" id="SSF55347">
    <property type="entry name" value="Glyceraldehyde-3-phosphate dehydrogenase-like, C-terminal domain"/>
    <property type="match status" value="1"/>
</dbReference>
<dbReference type="Proteomes" id="UP000199071">
    <property type="component" value="Unassembled WGS sequence"/>
</dbReference>
<dbReference type="OrthoDB" id="9792935at2"/>
<accession>A0A1G6CVC6</accession>
<dbReference type="InterPro" id="IPR020843">
    <property type="entry name" value="ER"/>
</dbReference>
<keyword evidence="5" id="KW-0560">Oxidoreductase</keyword>
<dbReference type="Pfam" id="PF00107">
    <property type="entry name" value="ADH_zinc_N"/>
    <property type="match status" value="1"/>
</dbReference>
<dbReference type="InterPro" id="IPR004104">
    <property type="entry name" value="Gfo/Idh/MocA-like_OxRdtase_C"/>
</dbReference>
<gene>
    <name evidence="7" type="ORF">SAMN02982931_02795</name>
</gene>
<proteinExistence type="inferred from homology"/>
<evidence type="ECO:0000256" key="5">
    <source>
        <dbReference type="ARBA" id="ARBA00023002"/>
    </source>
</evidence>
<dbReference type="STRING" id="665467.SAMN02982931_02795"/>
<reference evidence="7 8" key="1">
    <citation type="submission" date="2016-10" db="EMBL/GenBank/DDBJ databases">
        <authorList>
            <person name="de Groot N.N."/>
        </authorList>
    </citation>
    <scope>NUCLEOTIDE SEQUENCE [LARGE SCALE GENOMIC DNA]</scope>
    <source>
        <strain evidence="7 8">ATCC 35022</strain>
    </source>
</reference>
<evidence type="ECO:0000256" key="3">
    <source>
        <dbReference type="ARBA" id="ARBA00022723"/>
    </source>
</evidence>
<dbReference type="PANTHER" id="PTHR43350">
    <property type="entry name" value="NAD-DEPENDENT ALCOHOL DEHYDROGENASE"/>
    <property type="match status" value="1"/>
</dbReference>
<evidence type="ECO:0000313" key="8">
    <source>
        <dbReference type="Proteomes" id="UP000199071"/>
    </source>
</evidence>
<comment type="cofactor">
    <cofactor evidence="1">
        <name>Zn(2+)</name>
        <dbReference type="ChEBI" id="CHEBI:29105"/>
    </cofactor>
</comment>
<dbReference type="GO" id="GO:0046872">
    <property type="term" value="F:metal ion binding"/>
    <property type="evidence" value="ECO:0007669"/>
    <property type="project" value="UniProtKB-KW"/>
</dbReference>
<sequence>MKAVVQSFGAGKTELVDLPAPQVLPGTAIIVSRRSLISSGTERMLVNFGRGSMLDKARQRPDKVRQVLDKVRTDGVVATVEAVRRQLDQPITLGYSNAGVVVEVGNDVTSFKPGDRVVSNGPHAGMVRVPVNLCAPIPENVDDDAACFAVVGAVALQGVRLVAPTLGETVVVIGLGLIGLITIQILRANGCRVLGVDLDAHRLDLAKTLGADVFNASHGGDAVAKALWLTGGQGADAVIIATAASSNAPFADAAKMCRPRGKIVLVGTSGLAIKRDEFWKKELTFAVSRAYGPTDLGHSEDYPPGLVRWSSKRNFEAVLGLIETGGLDTRSLISHAFDFDDAVTAYDTLVGPASTLGIVLRYPALPAEEAAKRRIAFSDSTPVHDPRAPSLGWIGAGNYASRKLLQAFKAAGAQLHTLVTTGGTTGILHGRSAGFSVASSDVASVLTNDDIGAIVIATRHDTHATFVIDALGSGRHVFVEKPLALDLDDVDRIETAWRTAAKAGAPCLLTVGFNRRFAPLVKRVKQLLERASEPTAFIYTCNAGALPAGHWTLSSDIGGGRIIGEACHFIDLLRHLAGAPILETQVMPLALQRGGNPDDGAVISLRFENRSVGTIQYLPNGSSRFPKERLEVFNGGGVLVLDNYKTLRGYGWPGFARARSWRQDKGQNACAAAFVAAVRDGTAPPIPVDEIFEVARVVIHAGAAIRSRQGPLM</sequence>
<dbReference type="PANTHER" id="PTHR43350:SF19">
    <property type="entry name" value="D-GULOSIDE 3-DEHYDROGENASE"/>
    <property type="match status" value="1"/>
</dbReference>